<feature type="domain" description="Integrase catalytic" evidence="2">
    <location>
        <begin position="224"/>
        <end position="388"/>
    </location>
</feature>
<dbReference type="InterPro" id="IPR009057">
    <property type="entry name" value="Homeodomain-like_sf"/>
</dbReference>
<protein>
    <submittedName>
        <fullName evidence="3">IS3 family transposase</fullName>
    </submittedName>
</protein>
<dbReference type="EMBL" id="JAEVFO010000153">
    <property type="protein sequence ID" value="MBM0142568.1"/>
    <property type="molecule type" value="Genomic_DNA"/>
</dbReference>
<dbReference type="Pfam" id="PF00665">
    <property type="entry name" value="rve"/>
    <property type="match status" value="1"/>
</dbReference>
<dbReference type="SUPFAM" id="SSF53098">
    <property type="entry name" value="Ribonuclease H-like"/>
    <property type="match status" value="1"/>
</dbReference>
<dbReference type="InterPro" id="IPR002514">
    <property type="entry name" value="Transposase_8"/>
</dbReference>
<dbReference type="Proteomes" id="UP000644195">
    <property type="component" value="Unassembled WGS sequence"/>
</dbReference>
<accession>A0ABS1XM85</accession>
<dbReference type="RefSeq" id="WP_183133642.1">
    <property type="nucleotide sequence ID" value="NZ_CP067022.1"/>
</dbReference>
<dbReference type="InterPro" id="IPR036397">
    <property type="entry name" value="RNaseH_sf"/>
</dbReference>
<dbReference type="GeneID" id="64468388"/>
<evidence type="ECO:0000256" key="1">
    <source>
        <dbReference type="ARBA" id="ARBA00009964"/>
    </source>
</evidence>
<dbReference type="InterPro" id="IPR012337">
    <property type="entry name" value="RNaseH-like_sf"/>
</dbReference>
<evidence type="ECO:0000313" key="4">
    <source>
        <dbReference type="Proteomes" id="UP000644195"/>
    </source>
</evidence>
<evidence type="ECO:0000259" key="2">
    <source>
        <dbReference type="PROSITE" id="PS50994"/>
    </source>
</evidence>
<evidence type="ECO:0000313" key="3">
    <source>
        <dbReference type="EMBL" id="MBM0142568.1"/>
    </source>
</evidence>
<gene>
    <name evidence="3" type="ORF">JHZ66_28070</name>
</gene>
<comment type="caution">
    <text evidence="3">The sequence shown here is derived from an EMBL/GenBank/DDBJ whole genome shotgun (WGS) entry which is preliminary data.</text>
</comment>
<dbReference type="PANTHER" id="PTHR46889:SF4">
    <property type="entry name" value="TRANSPOSASE INSO FOR INSERTION SEQUENCE ELEMENT IS911B-RELATED"/>
    <property type="match status" value="1"/>
</dbReference>
<dbReference type="Pfam" id="PF01527">
    <property type="entry name" value="HTH_Tnp_1"/>
    <property type="match status" value="1"/>
</dbReference>
<dbReference type="InterPro" id="IPR050900">
    <property type="entry name" value="Transposase_IS3/IS150/IS904"/>
</dbReference>
<dbReference type="SUPFAM" id="SSF46689">
    <property type="entry name" value="Homeodomain-like"/>
    <property type="match status" value="1"/>
</dbReference>
<dbReference type="Pfam" id="PF13276">
    <property type="entry name" value="HTH_21"/>
    <property type="match status" value="1"/>
</dbReference>
<dbReference type="NCBIfam" id="NF033516">
    <property type="entry name" value="transpos_IS3"/>
    <property type="match status" value="1"/>
</dbReference>
<name>A0ABS1XM85_PSEC1</name>
<reference evidence="3 4" key="1">
    <citation type="submission" date="2020-12" db="EMBL/GenBank/DDBJ databases">
        <title>Genome of Pca MAFF 106156.</title>
        <authorList>
            <person name="Fujikawa T."/>
            <person name="Inoue Y."/>
        </authorList>
    </citation>
    <scope>NUCLEOTIDE SEQUENCE [LARGE SCALE GENOMIC DNA]</scope>
    <source>
        <strain evidence="3 4">MAFF 106156</strain>
    </source>
</reference>
<dbReference type="Gene3D" id="3.30.420.10">
    <property type="entry name" value="Ribonuclease H-like superfamily/Ribonuclease H"/>
    <property type="match status" value="1"/>
</dbReference>
<keyword evidence="4" id="KW-1185">Reference proteome</keyword>
<dbReference type="InterPro" id="IPR025948">
    <property type="entry name" value="HTH-like_dom"/>
</dbReference>
<dbReference type="PROSITE" id="PS50994">
    <property type="entry name" value="INTEGRASE"/>
    <property type="match status" value="1"/>
</dbReference>
<comment type="similarity">
    <text evidence="1">Belongs to the transposase 8 family.</text>
</comment>
<proteinExistence type="inferred from homology"/>
<dbReference type="Pfam" id="PF13333">
    <property type="entry name" value="rve_2"/>
    <property type="match status" value="1"/>
</dbReference>
<dbReference type="PANTHER" id="PTHR46889">
    <property type="entry name" value="TRANSPOSASE INSF FOR INSERTION SEQUENCE IS3B-RELATED"/>
    <property type="match status" value="1"/>
</dbReference>
<sequence length="392" mass="45063">MTKLKTDRVKYTLEFKLEAVRLVDTGLTLAAAARSLGMSDQTLFNWVKAHRQGRLTGADIKPVTPEQMEISRLRAELARVKMERDILEKATGVLRKSIQLKYAFIFDHRRLWPIGVQCRVLGVSATGFHGHQVRCAANCPRRGVSDTALLVHIRVAHARSRGSYGWPRIWQGLLADGIRVGKHRVQKLMQLHGIYGKGKRRFRGTTDSAHDLPISPNLLDRQFTVTEPDKAWVGDITYIPTDEGWLFLAVVIDLFSRQIVGWSMDERMKSSLVIDALRMAWFKRHPPKDSGLLFHSDRGSQYASFDFRNTLLAYGIASSMSRRGNCWDNACSETVFGSLKVERLHGLKFKTRRAAKDEVMNWLLWYNQDRLHSTLHYVSPMQYERNWRMQQP</sequence>
<dbReference type="InterPro" id="IPR048020">
    <property type="entry name" value="Transpos_IS3"/>
</dbReference>
<dbReference type="Gene3D" id="1.10.10.60">
    <property type="entry name" value="Homeodomain-like"/>
    <property type="match status" value="1"/>
</dbReference>
<dbReference type="InterPro" id="IPR001584">
    <property type="entry name" value="Integrase_cat-core"/>
</dbReference>
<organism evidence="3 4">
    <name type="scientific">Pseudomonas cannabina pv. alisalensis</name>
    <dbReference type="NCBI Taxonomy" id="757414"/>
    <lineage>
        <taxon>Bacteria</taxon>
        <taxon>Pseudomonadati</taxon>
        <taxon>Pseudomonadota</taxon>
        <taxon>Gammaproteobacteria</taxon>
        <taxon>Pseudomonadales</taxon>
        <taxon>Pseudomonadaceae</taxon>
        <taxon>Pseudomonas</taxon>
    </lineage>
</organism>